<evidence type="ECO:0000313" key="2">
    <source>
        <dbReference type="Proteomes" id="UP000000346"/>
    </source>
</evidence>
<sequence>MPSFVGIDLAASPKGVTGLAVVRGRSISTKSVHTDEEILNLVVTASPEVVALDSPLSLGKGPFRDFELAAMSKGFRLLPLTMRSMRLLAIRGMRIAHTLSSLGIKVIETHPASAVKSSGCADVRDVIRSLDLEALPGSMSNRHEVDAAVAALVAMCYSAQTYYSFKGLEGELVLLPEGLCKGTCDAVRPKL</sequence>
<evidence type="ECO:0000313" key="1">
    <source>
        <dbReference type="EMBL" id="ADL18864.1"/>
    </source>
</evidence>
<protein>
    <recommendedName>
        <fullName evidence="3">DUF429 domain-containing protein</fullName>
    </recommendedName>
</protein>
<evidence type="ECO:0008006" key="3">
    <source>
        <dbReference type="Google" id="ProtNLM"/>
    </source>
</evidence>
<dbReference type="KEGG" id="asc:ASAC_0457"/>
<proteinExistence type="predicted"/>
<name>D9Q0M6_ACIS3</name>
<dbReference type="EMBL" id="CP001742">
    <property type="protein sequence ID" value="ADL18864.1"/>
    <property type="molecule type" value="Genomic_DNA"/>
</dbReference>
<dbReference type="GeneID" id="9498687"/>
<accession>D9Q0M6</accession>
<reference evidence="1 2" key="1">
    <citation type="journal article" date="2010" name="Appl. Environ. Microbiol.">
        <title>The genome sequence of the crenarchaeon Acidilobus saccharovorans supports a new order, Acidilobales, and suggests an important ecological role in terrestrial acidic hot springs.</title>
        <authorList>
            <person name="Mardanov A.V."/>
            <person name="Svetlitchnyi V.A."/>
            <person name="Beletsky A.V."/>
            <person name="Prokofeva M.I."/>
            <person name="Bonch-Osmolovskaya E.A."/>
            <person name="Ravin N.V."/>
            <person name="Skryabin K.G."/>
        </authorList>
    </citation>
    <scope>NUCLEOTIDE SEQUENCE [LARGE SCALE GENOMIC DNA]</scope>
    <source>
        <strain evidence="2">DSM 16705 / JCM 18335 / VKM B-2471 / 345-15</strain>
    </source>
</reference>
<dbReference type="AlphaFoldDB" id="D9Q0M6"/>
<dbReference type="OrthoDB" id="50338at2157"/>
<keyword evidence="2" id="KW-1185">Reference proteome</keyword>
<dbReference type="STRING" id="666510.ASAC_0457"/>
<dbReference type="eggNOG" id="arCOG04409">
    <property type="taxonomic scope" value="Archaea"/>
</dbReference>
<dbReference type="RefSeq" id="WP_013266376.1">
    <property type="nucleotide sequence ID" value="NC_014374.1"/>
</dbReference>
<dbReference type="Proteomes" id="UP000000346">
    <property type="component" value="Chromosome"/>
</dbReference>
<dbReference type="InParanoid" id="D9Q0M6"/>
<organism evidence="1 2">
    <name type="scientific">Acidilobus saccharovorans (strain DSM 16705 / JCM 18335 / VKM B-2471 / 345-15)</name>
    <dbReference type="NCBI Taxonomy" id="666510"/>
    <lineage>
        <taxon>Archaea</taxon>
        <taxon>Thermoproteota</taxon>
        <taxon>Thermoprotei</taxon>
        <taxon>Acidilobales</taxon>
        <taxon>Acidilobaceae</taxon>
        <taxon>Acidilobus</taxon>
    </lineage>
</organism>
<gene>
    <name evidence="1" type="ordered locus">ASAC_0457</name>
</gene>
<dbReference type="HOGENOM" id="CLU_121772_0_0_2"/>